<evidence type="ECO:0000313" key="5">
    <source>
        <dbReference type="Proteomes" id="UP000001640"/>
    </source>
</evidence>
<dbReference type="InParanoid" id="G0VGS8"/>
<dbReference type="KEGG" id="ncs:NCAS_0F02150"/>
<dbReference type="FunCoup" id="G0VGS8">
    <property type="interactions" value="99"/>
</dbReference>
<dbReference type="GO" id="GO:0007017">
    <property type="term" value="P:microtubule-based process"/>
    <property type="evidence" value="ECO:0007669"/>
    <property type="project" value="InterPro"/>
</dbReference>
<dbReference type="RefSeq" id="XP_003677054.1">
    <property type="nucleotide sequence ID" value="XM_003677006.1"/>
</dbReference>
<reference key="2">
    <citation type="submission" date="2011-08" db="EMBL/GenBank/DDBJ databases">
        <title>Genome sequence of Naumovozyma castellii.</title>
        <authorList>
            <person name="Gordon J.L."/>
            <person name="Armisen D."/>
            <person name="Proux-Wera E."/>
            <person name="OhEigeartaigh S.S."/>
            <person name="Byrne K.P."/>
            <person name="Wolfe K.H."/>
        </authorList>
    </citation>
    <scope>NUCLEOTIDE SEQUENCE</scope>
    <source>
        <strain>Type strain:CBS 4309</strain>
    </source>
</reference>
<dbReference type="Pfam" id="PF04912">
    <property type="entry name" value="Dynamitin"/>
    <property type="match status" value="1"/>
</dbReference>
<comment type="subcellular location">
    <subcellularLocation>
        <location evidence="1">Cytoplasm</location>
    </subcellularLocation>
</comment>
<dbReference type="PANTHER" id="PTHR15346">
    <property type="entry name" value="DYNACTIN SUBUNIT"/>
    <property type="match status" value="1"/>
</dbReference>
<evidence type="ECO:0000256" key="3">
    <source>
        <dbReference type="SAM" id="Coils"/>
    </source>
</evidence>
<dbReference type="InterPro" id="IPR028133">
    <property type="entry name" value="Dynamitin"/>
</dbReference>
<dbReference type="AlphaFoldDB" id="G0VGS8"/>
<evidence type="ECO:0000256" key="1">
    <source>
        <dbReference type="ARBA" id="ARBA00004496"/>
    </source>
</evidence>
<dbReference type="HOGENOM" id="CLU_683507_0_0_1"/>
<sequence length="386" mass="44664">MEVFDLTGDVDDADYDKLSGVDARGEQVFEASPKATDRETYLDVTDNDTVEEPQEEEIVYENTKSVAALRGVLDSKLRQKGYLFEAKQIDKRNETDFSQEISKIGDETTEDKLLRIKEELSQLQLQDDVSFTAAERKRVTALQDLHQHISRNYKQKLDNLQESFQNGLYLTDTTNEVALPNIKLDLTDLQRILDLEKRIHELESILGSNESEEFPTSIISQINEVYGSLKLLQNNDEGKTILQNFHEKLKEVDADYKNSLLGKQYGKDSNLQETTQDKMVLFETKINQLYKSYGLLKNYQDVIPKLSERIRHIDKLNENVSESYHIIQNTDSIISEIKQTAKQWENTINRVEEKLDSQEELANAHFQEIDDKIYQLKTQLDTINKV</sequence>
<dbReference type="eggNOG" id="ENOG502S656">
    <property type="taxonomic scope" value="Eukaryota"/>
</dbReference>
<dbReference type="GeneID" id="96904347"/>
<gene>
    <name evidence="4" type="primary">NCAS0F02150</name>
    <name evidence="4" type="ordered locus">NCAS_0F02150</name>
</gene>
<evidence type="ECO:0000256" key="2">
    <source>
        <dbReference type="ARBA" id="ARBA00022490"/>
    </source>
</evidence>
<feature type="coiled-coil region" evidence="3">
    <location>
        <begin position="334"/>
        <end position="368"/>
    </location>
</feature>
<protein>
    <submittedName>
        <fullName evidence="4">Uncharacterized protein</fullName>
    </submittedName>
</protein>
<dbReference type="OMA" id="MKNNIDL"/>
<keyword evidence="3" id="KW-0175">Coiled coil</keyword>
<dbReference type="OrthoDB" id="4065231at2759"/>
<reference evidence="4 5" key="1">
    <citation type="journal article" date="2011" name="Proc. Natl. Acad. Sci. U.S.A.">
        <title>Evolutionary erosion of yeast sex chromosomes by mating-type switching accidents.</title>
        <authorList>
            <person name="Gordon J.L."/>
            <person name="Armisen D."/>
            <person name="Proux-Wera E."/>
            <person name="Oheigeartaigh S.S."/>
            <person name="Byrne K.P."/>
            <person name="Wolfe K.H."/>
        </authorList>
    </citation>
    <scope>NUCLEOTIDE SEQUENCE [LARGE SCALE GENOMIC DNA]</scope>
    <source>
        <strain evidence="5">ATCC 76901 / BCRC 22586 / CBS 4309 / NBRC 1992 / NRRL Y-12630</strain>
    </source>
</reference>
<keyword evidence="2" id="KW-0963">Cytoplasm</keyword>
<organism evidence="4 5">
    <name type="scientific">Naumovozyma castellii</name>
    <name type="common">Yeast</name>
    <name type="synonym">Saccharomyces castellii</name>
    <dbReference type="NCBI Taxonomy" id="27288"/>
    <lineage>
        <taxon>Eukaryota</taxon>
        <taxon>Fungi</taxon>
        <taxon>Dikarya</taxon>
        <taxon>Ascomycota</taxon>
        <taxon>Saccharomycotina</taxon>
        <taxon>Saccharomycetes</taxon>
        <taxon>Saccharomycetales</taxon>
        <taxon>Saccharomycetaceae</taxon>
        <taxon>Naumovozyma</taxon>
    </lineage>
</organism>
<name>G0VGS8_NAUCA</name>
<dbReference type="STRING" id="1064592.G0VGS8"/>
<dbReference type="Proteomes" id="UP000001640">
    <property type="component" value="Chromosome 6"/>
</dbReference>
<evidence type="ECO:0000313" key="4">
    <source>
        <dbReference type="EMBL" id="CCC70699.1"/>
    </source>
</evidence>
<dbReference type="GO" id="GO:0005869">
    <property type="term" value="C:dynactin complex"/>
    <property type="evidence" value="ECO:0007669"/>
    <property type="project" value="InterPro"/>
</dbReference>
<keyword evidence="5" id="KW-1185">Reference proteome</keyword>
<dbReference type="GO" id="GO:0005737">
    <property type="term" value="C:cytoplasm"/>
    <property type="evidence" value="ECO:0007669"/>
    <property type="project" value="UniProtKB-SubCell"/>
</dbReference>
<accession>G0VGS8</accession>
<proteinExistence type="predicted"/>
<dbReference type="EMBL" id="HE576757">
    <property type="protein sequence ID" value="CCC70699.1"/>
    <property type="molecule type" value="Genomic_DNA"/>
</dbReference>